<dbReference type="InterPro" id="IPR018225">
    <property type="entry name" value="Transaldolase_AS"/>
</dbReference>
<sequence>MEFMLDTANIEEIKQYEKIIALAGVTSNPTIVKKEGDIDFFAHMKKIRGIIGMEKSLHVQVVATSYEGMLKDAEMILAKIDSNVFIKVPVSEIGLKAIKELKHRGVNVTATAIYTKFQAYLAIAAGADYIAPYFNRMENLNIDPREAIHEMAQEIARTNSQTKILAASFKNVGQVNAALENGAQAATMGVDIIKQAFDMPAIEKAVMDFTADWEATFGEKATIASL</sequence>
<evidence type="ECO:0000256" key="1">
    <source>
        <dbReference type="ARBA" id="ARBA00004496"/>
    </source>
</evidence>
<dbReference type="Gene3D" id="3.20.20.70">
    <property type="entry name" value="Aldolase class I"/>
    <property type="match status" value="1"/>
</dbReference>
<reference evidence="4" key="1">
    <citation type="journal article" date="2019" name="Int. J. Syst. Evol. Microbiol.">
        <title>The Global Catalogue of Microorganisms (GCM) 10K type strain sequencing project: providing services to taxonomists for standard genome sequencing and annotation.</title>
        <authorList>
            <consortium name="The Broad Institute Genomics Platform"/>
            <consortium name="The Broad Institute Genome Sequencing Center for Infectious Disease"/>
            <person name="Wu L."/>
            <person name="Ma J."/>
        </authorList>
    </citation>
    <scope>NUCLEOTIDE SEQUENCE [LARGE SCALE GENOMIC DNA]</scope>
    <source>
        <strain evidence="4">CGMCC 1.15942</strain>
    </source>
</reference>
<dbReference type="SUPFAM" id="SSF51569">
    <property type="entry name" value="Aldolase"/>
    <property type="match status" value="1"/>
</dbReference>
<dbReference type="NCBIfam" id="NF009299">
    <property type="entry name" value="PRK12656.1"/>
    <property type="match status" value="1"/>
</dbReference>
<gene>
    <name evidence="3" type="primary">tal1</name>
    <name evidence="3" type="ORF">GCM10011573_04790</name>
</gene>
<comment type="caution">
    <text evidence="3">The sequence shown here is derived from an EMBL/GenBank/DDBJ whole genome shotgun (WGS) entry which is preliminary data.</text>
</comment>
<dbReference type="Proteomes" id="UP000630615">
    <property type="component" value="Unassembled WGS sequence"/>
</dbReference>
<keyword evidence="2" id="KW-0704">Schiff base</keyword>
<organism evidence="3 4">
    <name type="scientific">Enterococcus wangshanyuanii</name>
    <dbReference type="NCBI Taxonomy" id="2005703"/>
    <lineage>
        <taxon>Bacteria</taxon>
        <taxon>Bacillati</taxon>
        <taxon>Bacillota</taxon>
        <taxon>Bacilli</taxon>
        <taxon>Lactobacillales</taxon>
        <taxon>Enterococcaceae</taxon>
        <taxon>Enterococcus</taxon>
    </lineage>
</organism>
<dbReference type="InterPro" id="IPR013785">
    <property type="entry name" value="Aldolase_TIM"/>
</dbReference>
<proteinExistence type="predicted"/>
<dbReference type="Pfam" id="PF00923">
    <property type="entry name" value="TAL_FSA"/>
    <property type="match status" value="1"/>
</dbReference>
<dbReference type="PANTHER" id="PTHR10683">
    <property type="entry name" value="TRANSALDOLASE"/>
    <property type="match status" value="1"/>
</dbReference>
<dbReference type="PANTHER" id="PTHR10683:SF28">
    <property type="entry name" value="TRANSALDOLASE C"/>
    <property type="match status" value="1"/>
</dbReference>
<protein>
    <submittedName>
        <fullName evidence="3">Transaldolase</fullName>
    </submittedName>
</protein>
<comment type="subcellular location">
    <subcellularLocation>
        <location evidence="1">Cytoplasm</location>
    </subcellularLocation>
</comment>
<dbReference type="EMBL" id="BMKI01000001">
    <property type="protein sequence ID" value="GGC78148.1"/>
    <property type="molecule type" value="Genomic_DNA"/>
</dbReference>
<evidence type="ECO:0000256" key="2">
    <source>
        <dbReference type="ARBA" id="ARBA00023270"/>
    </source>
</evidence>
<dbReference type="PROSITE" id="PS01054">
    <property type="entry name" value="TRANSALDOLASE_1"/>
    <property type="match status" value="1"/>
</dbReference>
<name>A0ABQ1NJK9_9ENTE</name>
<dbReference type="CDD" id="cd00956">
    <property type="entry name" value="Transaldolase_FSA"/>
    <property type="match status" value="1"/>
</dbReference>
<dbReference type="InterPro" id="IPR033919">
    <property type="entry name" value="TSA/FSA_arc/bac"/>
</dbReference>
<accession>A0ABQ1NJK9</accession>
<evidence type="ECO:0000313" key="3">
    <source>
        <dbReference type="EMBL" id="GGC78148.1"/>
    </source>
</evidence>
<evidence type="ECO:0000313" key="4">
    <source>
        <dbReference type="Proteomes" id="UP000630615"/>
    </source>
</evidence>
<dbReference type="RefSeq" id="WP_088268395.1">
    <property type="nucleotide sequence ID" value="NZ_BMKI01000001.1"/>
</dbReference>
<dbReference type="InterPro" id="IPR001585">
    <property type="entry name" value="TAL/FSA"/>
</dbReference>
<keyword evidence="4" id="KW-1185">Reference proteome</keyword>